<dbReference type="Pfam" id="PF07690">
    <property type="entry name" value="MFS_1"/>
    <property type="match status" value="1"/>
</dbReference>
<dbReference type="Proteomes" id="UP000005361">
    <property type="component" value="Chromosome"/>
</dbReference>
<comment type="subcellular location">
    <subcellularLocation>
        <location evidence="1">Cell membrane</location>
        <topology evidence="1">Multi-pass membrane protein</topology>
    </subcellularLocation>
</comment>
<proteinExistence type="predicted"/>
<dbReference type="EMBL" id="CP010978">
    <property type="protein sequence ID" value="AJQ25593.1"/>
    <property type="molecule type" value="Genomic_DNA"/>
</dbReference>
<dbReference type="SUPFAM" id="SSF103473">
    <property type="entry name" value="MFS general substrate transporter"/>
    <property type="match status" value="1"/>
</dbReference>
<evidence type="ECO:0000256" key="7">
    <source>
        <dbReference type="SAM" id="Phobius"/>
    </source>
</evidence>
<dbReference type="PANTHER" id="PTHR43266">
    <property type="entry name" value="MACROLIDE-EFFLUX PROTEIN"/>
    <property type="match status" value="1"/>
</dbReference>
<organism evidence="8 9">
    <name type="scientific">Pelosinus fermentans JBW45</name>
    <dbReference type="NCBI Taxonomy" id="1192197"/>
    <lineage>
        <taxon>Bacteria</taxon>
        <taxon>Bacillati</taxon>
        <taxon>Bacillota</taxon>
        <taxon>Negativicutes</taxon>
        <taxon>Selenomonadales</taxon>
        <taxon>Sporomusaceae</taxon>
        <taxon>Pelosinus</taxon>
    </lineage>
</organism>
<dbReference type="PRINTS" id="PR01988">
    <property type="entry name" value="EXPORTERBACE"/>
</dbReference>
<evidence type="ECO:0000313" key="8">
    <source>
        <dbReference type="EMBL" id="AJQ25593.1"/>
    </source>
</evidence>
<evidence type="ECO:0000256" key="6">
    <source>
        <dbReference type="ARBA" id="ARBA00023136"/>
    </source>
</evidence>
<name>I8TRP7_9FIRM</name>
<feature type="transmembrane region" description="Helical" evidence="7">
    <location>
        <begin position="99"/>
        <end position="117"/>
    </location>
</feature>
<feature type="transmembrane region" description="Helical" evidence="7">
    <location>
        <begin position="138"/>
        <end position="155"/>
    </location>
</feature>
<keyword evidence="3" id="KW-1003">Cell membrane</keyword>
<feature type="transmembrane region" description="Helical" evidence="7">
    <location>
        <begin position="344"/>
        <end position="367"/>
    </location>
</feature>
<feature type="transmembrane region" description="Helical" evidence="7">
    <location>
        <begin position="373"/>
        <end position="393"/>
    </location>
</feature>
<dbReference type="Gene3D" id="1.20.1250.20">
    <property type="entry name" value="MFS general substrate transporter like domains"/>
    <property type="match status" value="1"/>
</dbReference>
<keyword evidence="2" id="KW-0813">Transport</keyword>
<protein>
    <recommendedName>
        <fullName evidence="10">Major facilitator superfamily (MFS) profile domain-containing protein</fullName>
    </recommendedName>
</protein>
<keyword evidence="4 7" id="KW-0812">Transmembrane</keyword>
<reference evidence="8 9" key="1">
    <citation type="journal article" date="2015" name="Genome Announc.">
        <title>Complete Genome Sequence of Pelosinus fermentans JBW45, a Member of a Remarkably Competitive Group of Negativicutes in the Firmicutes Phylum.</title>
        <authorList>
            <person name="De Leon K.B."/>
            <person name="Utturkar S.M."/>
            <person name="Camilleri L.B."/>
            <person name="Elias D.A."/>
            <person name="Arkin A.P."/>
            <person name="Fields M.W."/>
            <person name="Brown S.D."/>
            <person name="Wall J.D."/>
        </authorList>
    </citation>
    <scope>NUCLEOTIDE SEQUENCE [LARGE SCALE GENOMIC DNA]</scope>
    <source>
        <strain evidence="8 9">JBW45</strain>
    </source>
</reference>
<keyword evidence="5 7" id="KW-1133">Transmembrane helix</keyword>
<feature type="transmembrane region" description="Helical" evidence="7">
    <location>
        <begin position="39"/>
        <end position="61"/>
    </location>
</feature>
<dbReference type="AlphaFoldDB" id="I8TRP7"/>
<dbReference type="OrthoDB" id="9775268at2"/>
<evidence type="ECO:0000313" key="9">
    <source>
        <dbReference type="Proteomes" id="UP000005361"/>
    </source>
</evidence>
<feature type="transmembrane region" description="Helical" evidence="7">
    <location>
        <begin position="73"/>
        <end position="93"/>
    </location>
</feature>
<dbReference type="KEGG" id="pft:JBW_00241"/>
<evidence type="ECO:0000256" key="2">
    <source>
        <dbReference type="ARBA" id="ARBA00022448"/>
    </source>
</evidence>
<sequence>MFLINRNFCLLLFGQIVSQLGDKAYNIALMWWLLEKTKSPFLVSSFLVIAMLPELIFGPVAGVYIDRWNKKKILVVSDFVRGIIVLTLAILFQSELLEIWHIYVAALCISLCSALFNPTTMSVIPVTVEKDKLQQANALSQMVVGAVSIIGPLLGSSSIVLVGYIGVLIFNGISYIISGIAELFLCMTTIESQTEESVIYSLTQGFRFIRADMRVLVIVTVIAIVHVFVGSIVVIMPFLAKLLDGNGINNLGLLQSAIGGGMIIGAGYISKYVRKSVSELYLFYTIVCMGLGILALGTLQLIHIELVEIYVIVCIIIGGCIAIASVLWRTIAQLCVPAEMSGRVFSVFSTTGNISLPISIGIFGLLLNYMTPGLLFFVAGSCLMVFGVVLLYSNRKNFESIVKVR</sequence>
<dbReference type="HOGENOM" id="CLU_034180_13_1_9"/>
<feature type="transmembrane region" description="Helical" evidence="7">
    <location>
        <begin position="215"/>
        <end position="239"/>
    </location>
</feature>
<evidence type="ECO:0000256" key="4">
    <source>
        <dbReference type="ARBA" id="ARBA00022692"/>
    </source>
</evidence>
<accession>I8TRP7</accession>
<dbReference type="GO" id="GO:0005886">
    <property type="term" value="C:plasma membrane"/>
    <property type="evidence" value="ECO:0007669"/>
    <property type="project" value="UniProtKB-SubCell"/>
</dbReference>
<dbReference type="GO" id="GO:0022857">
    <property type="term" value="F:transmembrane transporter activity"/>
    <property type="evidence" value="ECO:0007669"/>
    <property type="project" value="InterPro"/>
</dbReference>
<evidence type="ECO:0000256" key="3">
    <source>
        <dbReference type="ARBA" id="ARBA00022475"/>
    </source>
</evidence>
<feature type="transmembrane region" description="Helical" evidence="7">
    <location>
        <begin position="309"/>
        <end position="332"/>
    </location>
</feature>
<evidence type="ECO:0000256" key="5">
    <source>
        <dbReference type="ARBA" id="ARBA00022989"/>
    </source>
</evidence>
<keyword evidence="6 7" id="KW-0472">Membrane</keyword>
<dbReference type="STRING" id="1192197.JBW_00241"/>
<gene>
    <name evidence="8" type="ORF">JBW_00241</name>
</gene>
<evidence type="ECO:0000256" key="1">
    <source>
        <dbReference type="ARBA" id="ARBA00004651"/>
    </source>
</evidence>
<dbReference type="RefSeq" id="WP_007961227.1">
    <property type="nucleotide sequence ID" value="NZ_CP010978.1"/>
</dbReference>
<reference evidence="9" key="2">
    <citation type="submission" date="2015-02" db="EMBL/GenBank/DDBJ databases">
        <title>Complete Genome Sequence of Pelosinus fermentans JBW45.</title>
        <authorList>
            <person name="De Leon K.B."/>
            <person name="Utturkar S.M."/>
            <person name="Camilleri L.B."/>
            <person name="Arkin A.P."/>
            <person name="Fields M.W."/>
            <person name="Brown S.D."/>
            <person name="Wall J.D."/>
        </authorList>
    </citation>
    <scope>NUCLEOTIDE SEQUENCE [LARGE SCALE GENOMIC DNA]</scope>
    <source>
        <strain evidence="9">JBW45</strain>
    </source>
</reference>
<feature type="transmembrane region" description="Helical" evidence="7">
    <location>
        <begin position="251"/>
        <end position="269"/>
    </location>
</feature>
<evidence type="ECO:0008006" key="10">
    <source>
        <dbReference type="Google" id="ProtNLM"/>
    </source>
</evidence>
<feature type="transmembrane region" description="Helical" evidence="7">
    <location>
        <begin position="161"/>
        <end position="185"/>
    </location>
</feature>
<dbReference type="CDD" id="cd06173">
    <property type="entry name" value="MFS_MefA_like"/>
    <property type="match status" value="1"/>
</dbReference>
<feature type="transmembrane region" description="Helical" evidence="7">
    <location>
        <begin position="281"/>
        <end position="303"/>
    </location>
</feature>
<dbReference type="PANTHER" id="PTHR43266:SF2">
    <property type="entry name" value="MAJOR FACILITATOR SUPERFAMILY (MFS) PROFILE DOMAIN-CONTAINING PROTEIN"/>
    <property type="match status" value="1"/>
</dbReference>
<dbReference type="InterPro" id="IPR036259">
    <property type="entry name" value="MFS_trans_sf"/>
</dbReference>
<dbReference type="InterPro" id="IPR011701">
    <property type="entry name" value="MFS"/>
</dbReference>
<dbReference type="InterPro" id="IPR022324">
    <property type="entry name" value="Bacilysin_exporter_BacE_put"/>
</dbReference>